<evidence type="ECO:0000256" key="7">
    <source>
        <dbReference type="ARBA" id="ARBA00025246"/>
    </source>
</evidence>
<comment type="similarity">
    <text evidence="3 8">Belongs to the class-II aminoacyl-tRNA synthetase family. HisZ subfamily.</text>
</comment>
<evidence type="ECO:0000256" key="4">
    <source>
        <dbReference type="ARBA" id="ARBA00011496"/>
    </source>
</evidence>
<keyword evidence="8" id="KW-0368">Histidine biosynthesis</keyword>
<feature type="binding site" evidence="9">
    <location>
        <begin position="273"/>
        <end position="274"/>
    </location>
    <ligand>
        <name>L-histidine</name>
        <dbReference type="ChEBI" id="CHEBI:57595"/>
    </ligand>
</feature>
<evidence type="ECO:0000313" key="12">
    <source>
        <dbReference type="Proteomes" id="UP000267249"/>
    </source>
</evidence>
<dbReference type="PIRSF" id="PIRSF001549">
    <property type="entry name" value="His-tRNA_synth"/>
    <property type="match status" value="1"/>
</dbReference>
<dbReference type="PANTHER" id="PTHR43707">
    <property type="entry name" value="HISTIDYL-TRNA SYNTHETASE"/>
    <property type="match status" value="1"/>
</dbReference>
<gene>
    <name evidence="8" type="primary">hisZ</name>
    <name evidence="11" type="ORF">DOP62_12490</name>
</gene>
<evidence type="ECO:0000313" key="11">
    <source>
        <dbReference type="EMBL" id="WVS92507.1"/>
    </source>
</evidence>
<evidence type="ECO:0000256" key="1">
    <source>
        <dbReference type="ARBA" id="ARBA00004496"/>
    </source>
</evidence>
<dbReference type="PANTHER" id="PTHR43707:SF1">
    <property type="entry name" value="HISTIDINE--TRNA LIGASE, MITOCHONDRIAL-RELATED"/>
    <property type="match status" value="1"/>
</dbReference>
<dbReference type="GO" id="GO:0005737">
    <property type="term" value="C:cytoplasm"/>
    <property type="evidence" value="ECO:0007669"/>
    <property type="project" value="UniProtKB-SubCell"/>
</dbReference>
<feature type="binding site" evidence="9">
    <location>
        <begin position="77"/>
        <end position="79"/>
    </location>
    <ligand>
        <name>L-histidine</name>
        <dbReference type="ChEBI" id="CHEBI:57595"/>
    </ligand>
</feature>
<evidence type="ECO:0000259" key="10">
    <source>
        <dbReference type="PROSITE" id="PS50862"/>
    </source>
</evidence>
<protein>
    <recommendedName>
        <fullName evidence="5 8">ATP phosphoribosyltransferase regulatory subunit</fullName>
    </recommendedName>
</protein>
<dbReference type="GO" id="GO:0004821">
    <property type="term" value="F:histidine-tRNA ligase activity"/>
    <property type="evidence" value="ECO:0007669"/>
    <property type="project" value="TreeGrafter"/>
</dbReference>
<dbReference type="InterPro" id="IPR041715">
    <property type="entry name" value="HisRS-like_core"/>
</dbReference>
<dbReference type="GO" id="GO:0016757">
    <property type="term" value="F:glycosyltransferase activity"/>
    <property type="evidence" value="ECO:0007669"/>
    <property type="project" value="UniProtKB-KW"/>
</dbReference>
<keyword evidence="8" id="KW-0028">Amino-acid biosynthesis</keyword>
<feature type="binding site" evidence="9">
    <location>
        <position position="269"/>
    </location>
    <ligand>
        <name>L-histidine</name>
        <dbReference type="ChEBI" id="CHEBI:57595"/>
    </ligand>
</feature>
<dbReference type="EMBL" id="CP030139">
    <property type="protein sequence ID" value="WVS92507.1"/>
    <property type="molecule type" value="Genomic_DNA"/>
</dbReference>
<comment type="subcellular location">
    <subcellularLocation>
        <location evidence="1 8">Cytoplasm</location>
    </subcellularLocation>
</comment>
<name>A0AAQ3MCS2_SYNEL</name>
<dbReference type="CDD" id="cd00773">
    <property type="entry name" value="HisRS-like_core"/>
    <property type="match status" value="1"/>
</dbReference>
<feature type="binding site" evidence="9">
    <location>
        <position position="126"/>
    </location>
    <ligand>
        <name>L-histidine</name>
        <dbReference type="ChEBI" id="CHEBI:57595"/>
    </ligand>
</feature>
<comment type="subunit">
    <text evidence="4 8">Heteromultimer composed of HisG and HisZ subunits.</text>
</comment>
<dbReference type="NCBIfam" id="TIGR00443">
    <property type="entry name" value="hisZ_biosyn_reg"/>
    <property type="match status" value="1"/>
</dbReference>
<dbReference type="InterPro" id="IPR004517">
    <property type="entry name" value="HisZ"/>
</dbReference>
<dbReference type="GO" id="GO:0006427">
    <property type="term" value="P:histidyl-tRNA aminoacylation"/>
    <property type="evidence" value="ECO:0007669"/>
    <property type="project" value="TreeGrafter"/>
</dbReference>
<accession>A0AAQ3MCS2</accession>
<sequence>MVHQPPAGTRDLLPQDVTQKRWIESRLQQVFQQWGYQRIITPTLERLDTLVAGGAVRRSAVIQVQSDEESGLGLRPELTASIARAAVTRLAGSSLPLRLYYLANVFRPAFQGDRLQQRELFQAGVELLGVGGTLADAEILHVLADALAELGFGQPPLGSWHLVVGEASLTRSLLQPFPKDLREKVRQAIAQLDWVTLESLPLEPQLRDRALLLHDLRGQPEQVFAKLQQLTLTPLEQTLRDRLVQLVELYNASAGPQDSPLLLDLSLLRSFDYYTGVVFEVVYETPTGPWVLAQGGRYDRLLDVYDPQAAGQPGIGFSCNIENLQQVLLAANRLPQRPPAIDQLVIPVDADAYGAALAEVQRLQRQDQLRVELYLDRDRRPEVVQAFAQRRRIGRIVWVSSDGAPRTEAVAIAEPAATTC</sequence>
<reference evidence="11 12" key="1">
    <citation type="journal article" date="2018" name="Sci. Rep.">
        <title>Genome Features and Biochemical Characteristics of a Robust, Fast Growing and Naturally Transformable Cyanobacterium Synechococcus elongatus PCC 11801 Isolated from India.</title>
        <authorList>
            <person name="Jaiswal D."/>
            <person name="Sengupta A."/>
            <person name="Sohoni S."/>
            <person name="Sengupta S."/>
            <person name="Phadnavis A.G."/>
            <person name="Pakrasi H.B."/>
            <person name="Wangikar P.P."/>
        </authorList>
    </citation>
    <scope>NUCLEOTIDE SEQUENCE [LARGE SCALE GENOMIC DNA]</scope>
    <source>
        <strain evidence="11 12">PCC 11801</strain>
    </source>
</reference>
<evidence type="ECO:0000256" key="5">
    <source>
        <dbReference type="ARBA" id="ARBA00020397"/>
    </source>
</evidence>
<keyword evidence="11" id="KW-0808">Transferase</keyword>
<dbReference type="InterPro" id="IPR006195">
    <property type="entry name" value="aa-tRNA-synth_II"/>
</dbReference>
<feature type="domain" description="Aminoacyl-transfer RNA synthetases class-II family profile" evidence="10">
    <location>
        <begin position="8"/>
        <end position="347"/>
    </location>
</feature>
<comment type="pathway">
    <text evidence="2 8">Amino-acid biosynthesis; L-histidine biosynthesis; L-histidine from 5-phospho-alpha-D-ribose 1-diphosphate: step 1/9.</text>
</comment>
<dbReference type="GO" id="GO:0000105">
    <property type="term" value="P:L-histidine biosynthetic process"/>
    <property type="evidence" value="ECO:0007669"/>
    <property type="project" value="UniProtKB-UniRule"/>
</dbReference>
<evidence type="ECO:0000256" key="8">
    <source>
        <dbReference type="HAMAP-Rule" id="MF_00125"/>
    </source>
</evidence>
<dbReference type="Pfam" id="PF13393">
    <property type="entry name" value="tRNA-synt_His"/>
    <property type="match status" value="1"/>
</dbReference>
<dbReference type="Proteomes" id="UP000267249">
    <property type="component" value="Chromosome"/>
</dbReference>
<keyword evidence="6 8" id="KW-0963">Cytoplasm</keyword>
<dbReference type="Gene3D" id="3.30.930.10">
    <property type="entry name" value="Bira Bifunctional Protein, Domain 2"/>
    <property type="match status" value="1"/>
</dbReference>
<feature type="binding site" evidence="9">
    <location>
        <position position="107"/>
    </location>
    <ligand>
        <name>L-histidine</name>
        <dbReference type="ChEBI" id="CHEBI:57595"/>
    </ligand>
</feature>
<comment type="miscellaneous">
    <text evidence="8">This function is generally fulfilled by the C-terminal part of HisG, which is missing in some bacteria such as this one.</text>
</comment>
<evidence type="ECO:0000256" key="2">
    <source>
        <dbReference type="ARBA" id="ARBA00004667"/>
    </source>
</evidence>
<feature type="binding site" evidence="9">
    <location>
        <position position="122"/>
    </location>
    <ligand>
        <name>L-histidine</name>
        <dbReference type="ChEBI" id="CHEBI:57595"/>
    </ligand>
</feature>
<dbReference type="HAMAP" id="MF_00125">
    <property type="entry name" value="HisZ"/>
    <property type="match status" value="1"/>
</dbReference>
<organism evidence="11 12">
    <name type="scientific">Synechococcus elongatus PCC 11801</name>
    <dbReference type="NCBI Taxonomy" id="2219813"/>
    <lineage>
        <taxon>Bacteria</taxon>
        <taxon>Bacillati</taxon>
        <taxon>Cyanobacteriota</taxon>
        <taxon>Cyanophyceae</taxon>
        <taxon>Synechococcales</taxon>
        <taxon>Synechococcaceae</taxon>
        <taxon>Synechococcus</taxon>
    </lineage>
</organism>
<proteinExistence type="inferred from homology"/>
<evidence type="ECO:0000256" key="6">
    <source>
        <dbReference type="ARBA" id="ARBA00022490"/>
    </source>
</evidence>
<dbReference type="AlphaFoldDB" id="A0AAQ3MCS2"/>
<comment type="function">
    <text evidence="7 8">Required for the first step of histidine biosynthesis. May allow the feedback regulation of ATP phosphoribosyltransferase activity by histidine.</text>
</comment>
<dbReference type="NCBIfam" id="NF008940">
    <property type="entry name" value="PRK12292.2-3"/>
    <property type="match status" value="1"/>
</dbReference>
<dbReference type="SUPFAM" id="SSF55681">
    <property type="entry name" value="Class II aaRS and biotin synthetases"/>
    <property type="match status" value="1"/>
</dbReference>
<dbReference type="InterPro" id="IPR004516">
    <property type="entry name" value="HisRS/HisZ"/>
</dbReference>
<dbReference type="RefSeq" id="WP_338441625.1">
    <property type="nucleotide sequence ID" value="NZ_CP030139.2"/>
</dbReference>
<evidence type="ECO:0000256" key="3">
    <source>
        <dbReference type="ARBA" id="ARBA00005539"/>
    </source>
</evidence>
<evidence type="ECO:0000256" key="9">
    <source>
        <dbReference type="PIRSR" id="PIRSR001549-1"/>
    </source>
</evidence>
<keyword evidence="11" id="KW-0328">Glycosyltransferase</keyword>
<dbReference type="PROSITE" id="PS50862">
    <property type="entry name" value="AA_TRNA_LIGASE_II"/>
    <property type="match status" value="1"/>
</dbReference>
<dbReference type="InterPro" id="IPR045864">
    <property type="entry name" value="aa-tRNA-synth_II/BPL/LPL"/>
</dbReference>